<keyword evidence="1" id="KW-1133">Transmembrane helix</keyword>
<proteinExistence type="predicted"/>
<gene>
    <name evidence="2" type="ORF">DI626_05760</name>
</gene>
<sequence length="214" mass="24182">MILDFIEKNLFRLLIAGAVLSFIGVFVYAVHMEQYNVPPPNLRADFQRDSSRAMAAGKAASHIEVQHLSGREVAMQLNDIVAESLTFSRDSFPSTTKSVQKYFTPGGYAQYMQFIESTGFQKTLADQDLQSGAYVELDPLELSSGVYSGAYKWLFEVPVTISFVPRATQSYRDPQTGTQNRRFTLRAQFTRVNDPQDPEAVKIEIWQVLPPRSR</sequence>
<dbReference type="Proteomes" id="UP000249557">
    <property type="component" value="Unassembled WGS sequence"/>
</dbReference>
<evidence type="ECO:0000256" key="1">
    <source>
        <dbReference type="SAM" id="Phobius"/>
    </source>
</evidence>
<keyword evidence="1" id="KW-0812">Transmembrane</keyword>
<dbReference type="AlphaFoldDB" id="A0A2W4ZWQ4"/>
<reference evidence="2 3" key="1">
    <citation type="submission" date="2017-08" db="EMBL/GenBank/DDBJ databases">
        <title>Infants hospitalized years apart are colonized by the same room-sourced microbial strains.</title>
        <authorList>
            <person name="Brooks B."/>
            <person name="Olm M.R."/>
            <person name="Firek B.A."/>
            <person name="Baker R."/>
            <person name="Thomas B.C."/>
            <person name="Morowitz M.J."/>
            <person name="Banfield J.F."/>
        </authorList>
    </citation>
    <scope>NUCLEOTIDE SEQUENCE [LARGE SCALE GENOMIC DNA]</scope>
    <source>
        <strain evidence="2">S2_018_000_R2_104</strain>
    </source>
</reference>
<evidence type="ECO:0000313" key="3">
    <source>
        <dbReference type="Proteomes" id="UP000249557"/>
    </source>
</evidence>
<comment type="caution">
    <text evidence="2">The sequence shown here is derived from an EMBL/GenBank/DDBJ whole genome shotgun (WGS) entry which is preliminary data.</text>
</comment>
<dbReference type="EMBL" id="QFNK01000097">
    <property type="protein sequence ID" value="PZO86720.1"/>
    <property type="molecule type" value="Genomic_DNA"/>
</dbReference>
<feature type="transmembrane region" description="Helical" evidence="1">
    <location>
        <begin position="12"/>
        <end position="31"/>
    </location>
</feature>
<keyword evidence="1" id="KW-0472">Membrane</keyword>
<dbReference type="Pfam" id="PF11393">
    <property type="entry name" value="T4BSS_DotI_IcmL"/>
    <property type="match status" value="1"/>
</dbReference>
<evidence type="ECO:0000313" key="2">
    <source>
        <dbReference type="EMBL" id="PZO86720.1"/>
    </source>
</evidence>
<dbReference type="InterPro" id="IPR021055">
    <property type="entry name" value="T4BSS_IcmL/DotI"/>
</dbReference>
<organism evidence="2 3">
    <name type="scientific">Micavibrio aeruginosavorus</name>
    <dbReference type="NCBI Taxonomy" id="349221"/>
    <lineage>
        <taxon>Bacteria</taxon>
        <taxon>Pseudomonadati</taxon>
        <taxon>Bdellovibrionota</taxon>
        <taxon>Bdellovibrionia</taxon>
        <taxon>Bdellovibrionales</taxon>
        <taxon>Pseudobdellovibrionaceae</taxon>
        <taxon>Micavibrio</taxon>
    </lineage>
</organism>
<name>A0A2W4ZWQ4_9BACT</name>
<accession>A0A2W4ZWQ4</accession>
<protein>
    <submittedName>
        <fullName evidence="2">Uncharacterized protein</fullName>
    </submittedName>
</protein>